<dbReference type="OrthoDB" id="9813426at2"/>
<evidence type="ECO:0000256" key="3">
    <source>
        <dbReference type="ARBA" id="ARBA00022475"/>
    </source>
</evidence>
<evidence type="ECO:0000256" key="1">
    <source>
        <dbReference type="ARBA" id="ARBA00004651"/>
    </source>
</evidence>
<keyword evidence="4 7" id="KW-0812">Transmembrane</keyword>
<reference evidence="10" key="1">
    <citation type="submission" date="2016-10" db="EMBL/GenBank/DDBJ databases">
        <authorList>
            <person name="Varghese N."/>
            <person name="Submissions S."/>
        </authorList>
    </citation>
    <scope>NUCLEOTIDE SEQUENCE [LARGE SCALE GENOMIC DNA]</scope>
    <source>
        <strain evidence="10">XJ109</strain>
    </source>
</reference>
<dbReference type="EMBL" id="FOUZ01000014">
    <property type="protein sequence ID" value="SFN51992.1"/>
    <property type="molecule type" value="Genomic_DNA"/>
</dbReference>
<comment type="similarity">
    <text evidence="2 7">Belongs to the DedA family.</text>
</comment>
<gene>
    <name evidence="9" type="ORF">SAMN05421738_11411</name>
</gene>
<dbReference type="InterPro" id="IPR032818">
    <property type="entry name" value="DedA-like"/>
</dbReference>
<feature type="transmembrane region" description="Helical" evidence="7">
    <location>
        <begin position="162"/>
        <end position="185"/>
    </location>
</feature>
<evidence type="ECO:0000259" key="8">
    <source>
        <dbReference type="Pfam" id="PF09335"/>
    </source>
</evidence>
<dbReference type="AlphaFoldDB" id="A0A1I4ZP45"/>
<sequence>MQSIIEFITNFVQRPDRVLMDIINNYGYWIYVILFVIIFAETGLIIMSFLMPFLPGDALIFSIGMIAANDQQNHLHIEYIIPLLMVAAILGDNVNYYVGKRFGGWILNRPDSFFLKKKHIEKASEFFEEHGKKAIIIARFMPVVRTIIPFICGVTNLNYKTFITYSFIGAVLWVGAISLLGHTLGQFDIVKNNLEKFIFGIIILANMPLIIRLISSKLSKNKTEK</sequence>
<dbReference type="STRING" id="684065.SAMN05421738_11411"/>
<feature type="transmembrane region" description="Helical" evidence="7">
    <location>
        <begin position="197"/>
        <end position="215"/>
    </location>
</feature>
<evidence type="ECO:0000256" key="6">
    <source>
        <dbReference type="ARBA" id="ARBA00023136"/>
    </source>
</evidence>
<dbReference type="RefSeq" id="WP_092909198.1">
    <property type="nucleotide sequence ID" value="NZ_FOUZ01000014.1"/>
</dbReference>
<organism evidence="9 10">
    <name type="scientific">Algoriella xinjiangensis</name>
    <dbReference type="NCBI Taxonomy" id="684065"/>
    <lineage>
        <taxon>Bacteria</taxon>
        <taxon>Pseudomonadati</taxon>
        <taxon>Bacteroidota</taxon>
        <taxon>Flavobacteriia</taxon>
        <taxon>Flavobacteriales</taxon>
        <taxon>Weeksellaceae</taxon>
        <taxon>Algoriella</taxon>
    </lineage>
</organism>
<feature type="transmembrane region" description="Helical" evidence="7">
    <location>
        <begin position="28"/>
        <end position="54"/>
    </location>
</feature>
<evidence type="ECO:0000256" key="2">
    <source>
        <dbReference type="ARBA" id="ARBA00010792"/>
    </source>
</evidence>
<proteinExistence type="inferred from homology"/>
<evidence type="ECO:0000256" key="7">
    <source>
        <dbReference type="RuleBase" id="RU367016"/>
    </source>
</evidence>
<dbReference type="InterPro" id="IPR032816">
    <property type="entry name" value="VTT_dom"/>
</dbReference>
<dbReference type="PANTHER" id="PTHR30353">
    <property type="entry name" value="INNER MEMBRANE PROTEIN DEDA-RELATED"/>
    <property type="match status" value="1"/>
</dbReference>
<evidence type="ECO:0000313" key="9">
    <source>
        <dbReference type="EMBL" id="SFN51992.1"/>
    </source>
</evidence>
<protein>
    <submittedName>
        <fullName evidence="9">Membrane-associated protein</fullName>
    </submittedName>
</protein>
<feature type="transmembrane region" description="Helical" evidence="7">
    <location>
        <begin position="75"/>
        <end position="98"/>
    </location>
</feature>
<keyword evidence="5 7" id="KW-1133">Transmembrane helix</keyword>
<keyword evidence="3 7" id="KW-1003">Cell membrane</keyword>
<dbReference type="PANTHER" id="PTHR30353:SF0">
    <property type="entry name" value="TRANSMEMBRANE PROTEIN"/>
    <property type="match status" value="1"/>
</dbReference>
<dbReference type="GO" id="GO:0005886">
    <property type="term" value="C:plasma membrane"/>
    <property type="evidence" value="ECO:0007669"/>
    <property type="project" value="UniProtKB-SubCell"/>
</dbReference>
<keyword evidence="10" id="KW-1185">Reference proteome</keyword>
<feature type="domain" description="VTT" evidence="8">
    <location>
        <begin position="54"/>
        <end position="182"/>
    </location>
</feature>
<accession>A0A1I4ZP45</accession>
<dbReference type="Proteomes" id="UP000199149">
    <property type="component" value="Unassembled WGS sequence"/>
</dbReference>
<dbReference type="Pfam" id="PF09335">
    <property type="entry name" value="VTT_dom"/>
    <property type="match status" value="1"/>
</dbReference>
<name>A0A1I4ZP45_9FLAO</name>
<keyword evidence="6 7" id="KW-0472">Membrane</keyword>
<evidence type="ECO:0000313" key="10">
    <source>
        <dbReference type="Proteomes" id="UP000199149"/>
    </source>
</evidence>
<comment type="subcellular location">
    <subcellularLocation>
        <location evidence="1 7">Cell membrane</location>
        <topology evidence="1 7">Multi-pass membrane protein</topology>
    </subcellularLocation>
</comment>
<evidence type="ECO:0000256" key="4">
    <source>
        <dbReference type="ARBA" id="ARBA00022692"/>
    </source>
</evidence>
<evidence type="ECO:0000256" key="5">
    <source>
        <dbReference type="ARBA" id="ARBA00022989"/>
    </source>
</evidence>